<accession>A0AAD1C895</accession>
<sequence>MKKWNLSFDDLANIRQGEIAKVFGQGCGTQIRFETGISIYELLGLLKEIE</sequence>
<dbReference type="Proteomes" id="UP000217792">
    <property type="component" value="Chromosome"/>
</dbReference>
<reference evidence="1 2" key="1">
    <citation type="journal article" date="2017" name="Infect. Immun.">
        <title>Characterization of the Pathogenicity of Streptococcus intermedius TYG1620 Isolated from a Human Brain Abscess Based on the Complete Genome Sequence with Transcriptome Analysis and Transposon Mutagenesis in a Murine Subcutaneous Abscess Model.</title>
        <authorList>
            <person name="Hasegawa N."/>
            <person name="Sekizuka T."/>
            <person name="Sugi Y."/>
            <person name="Kawakami N."/>
            <person name="Ogasawara Y."/>
            <person name="Kato K."/>
            <person name="Yamashita A."/>
            <person name="Takeuchi F."/>
            <person name="Kuroda M."/>
        </authorList>
    </citation>
    <scope>NUCLEOTIDE SEQUENCE [LARGE SCALE GENOMIC DNA]</scope>
    <source>
        <strain evidence="1 2">TYG1620</strain>
    </source>
</reference>
<protein>
    <submittedName>
        <fullName evidence="1">Uncharacterized protein</fullName>
    </submittedName>
</protein>
<dbReference type="AlphaFoldDB" id="A0AAD1C895"/>
<organism evidence="1 2">
    <name type="scientific">Streptococcus intermedius</name>
    <dbReference type="NCBI Taxonomy" id="1338"/>
    <lineage>
        <taxon>Bacteria</taxon>
        <taxon>Bacillati</taxon>
        <taxon>Bacillota</taxon>
        <taxon>Bacilli</taxon>
        <taxon>Lactobacillales</taxon>
        <taxon>Streptococcaceae</taxon>
        <taxon>Streptococcus</taxon>
        <taxon>Streptococcus anginosus group</taxon>
    </lineage>
</organism>
<dbReference type="RefSeq" id="WP_009568642.1">
    <property type="nucleotide sequence ID" value="NZ_AP014880.1"/>
</dbReference>
<proteinExistence type="predicted"/>
<name>A0AAD1C895_STRIT</name>
<evidence type="ECO:0000313" key="1">
    <source>
        <dbReference type="EMBL" id="BAW17003.1"/>
    </source>
</evidence>
<dbReference type="EMBL" id="AP014880">
    <property type="protein sequence ID" value="BAW17003.1"/>
    <property type="molecule type" value="Genomic_DNA"/>
</dbReference>
<gene>
    <name evidence="1" type="ORF">SITYG_10230</name>
</gene>
<evidence type="ECO:0000313" key="2">
    <source>
        <dbReference type="Proteomes" id="UP000217792"/>
    </source>
</evidence>